<dbReference type="EMBL" id="DQUR01000047">
    <property type="protein sequence ID" value="HIP88622.1"/>
    <property type="molecule type" value="Genomic_DNA"/>
</dbReference>
<dbReference type="EMBL" id="DQUG01000014">
    <property type="protein sequence ID" value="HIP74626.1"/>
    <property type="molecule type" value="Genomic_DNA"/>
</dbReference>
<dbReference type="Gene3D" id="3.40.50.1440">
    <property type="entry name" value="Tubulin/FtsZ, GTPase domain"/>
    <property type="match status" value="1"/>
</dbReference>
<organism evidence="3 5">
    <name type="scientific">Thermococcus paralvinellae</name>
    <dbReference type="NCBI Taxonomy" id="582419"/>
    <lineage>
        <taxon>Archaea</taxon>
        <taxon>Methanobacteriati</taxon>
        <taxon>Methanobacteriota</taxon>
        <taxon>Thermococci</taxon>
        <taxon>Thermococcales</taxon>
        <taxon>Thermococcaceae</taxon>
        <taxon>Thermococcus</taxon>
    </lineage>
</organism>
<keyword evidence="1" id="KW-0547">Nucleotide-binding</keyword>
<gene>
    <name evidence="3" type="ORF">EYH13_00355</name>
    <name evidence="4" type="ORF">EYH24_01320</name>
</gene>
<dbReference type="InterPro" id="IPR036525">
    <property type="entry name" value="Tubulin/FtsZ_GTPase_sf"/>
</dbReference>
<evidence type="ECO:0000313" key="4">
    <source>
        <dbReference type="EMBL" id="HIP88622.1"/>
    </source>
</evidence>
<dbReference type="Proteomes" id="UP000649326">
    <property type="component" value="Unassembled WGS sequence"/>
</dbReference>
<keyword evidence="2" id="KW-0342">GTP-binding</keyword>
<evidence type="ECO:0000256" key="1">
    <source>
        <dbReference type="ARBA" id="ARBA00022741"/>
    </source>
</evidence>
<dbReference type="InterPro" id="IPR008280">
    <property type="entry name" value="Tub_FtsZ_C"/>
</dbReference>
<dbReference type="SUPFAM" id="SSF55307">
    <property type="entry name" value="Tubulin C-terminal domain-like"/>
    <property type="match status" value="1"/>
</dbReference>
<evidence type="ECO:0000313" key="5">
    <source>
        <dbReference type="Proteomes" id="UP000649326"/>
    </source>
</evidence>
<comment type="caution">
    <text evidence="3">The sequence shown here is derived from an EMBL/GenBank/DDBJ whole genome shotgun (WGS) entry which is preliminary data.</text>
</comment>
<proteinExistence type="predicted"/>
<name>A0A832Z934_9EURY</name>
<evidence type="ECO:0000256" key="2">
    <source>
        <dbReference type="ARBA" id="ARBA00023134"/>
    </source>
</evidence>
<sequence length="262" mass="30440">MVSFTHIFVGIGNSGIRVIKNMNMDIPNAIGVTLDSSYYLLGRRRPSFVKQIRDFFGNLNDDTIIWVIFEDKPINIKIVNLINDSLPRKVIRLAYVLSPYRELVYEGKPEWASNFETVFYDSLSEFLNDYTSVPLEDAFNKASEQIGIMFSKLYHYLENQMLVNVDYADLFNMVKGGNVGILRILREVDFEWNWGMWDRGLINIMVGKNVPLKSAHEILKRFQHLLKEKDIIWGIRTNEELENEIEILALLIKRWSNGGNPV</sequence>
<accession>A0A832Z934</accession>
<dbReference type="Proteomes" id="UP000653692">
    <property type="component" value="Unassembled WGS sequence"/>
</dbReference>
<dbReference type="GO" id="GO:0005525">
    <property type="term" value="F:GTP binding"/>
    <property type="evidence" value="ECO:0007669"/>
    <property type="project" value="UniProtKB-KW"/>
</dbReference>
<reference evidence="3" key="1">
    <citation type="journal article" date="2020" name="ISME J.">
        <title>Gammaproteobacteria mediating utilization of methyl-, sulfur- and petroleum organic compounds in deep ocean hydrothermal plumes.</title>
        <authorList>
            <person name="Zhou Z."/>
            <person name="Liu Y."/>
            <person name="Pan J."/>
            <person name="Cron B.R."/>
            <person name="Toner B.M."/>
            <person name="Anantharaman K."/>
            <person name="Breier J.A."/>
            <person name="Dick G.J."/>
            <person name="Li M."/>
        </authorList>
    </citation>
    <scope>NUCLEOTIDE SEQUENCE</scope>
    <source>
        <strain evidence="3">SZUA-1451</strain>
        <strain evidence="4">SZUA-1476</strain>
    </source>
</reference>
<protein>
    <submittedName>
        <fullName evidence="3">Uncharacterized protein</fullName>
    </submittedName>
</protein>
<dbReference type="AlphaFoldDB" id="A0A832Z934"/>
<evidence type="ECO:0000313" key="3">
    <source>
        <dbReference type="EMBL" id="HIP74626.1"/>
    </source>
</evidence>